<proteinExistence type="predicted"/>
<keyword evidence="2" id="KW-1185">Reference proteome</keyword>
<gene>
    <name evidence="1" type="ORF">GCM10010421_31740</name>
</gene>
<organism evidence="1 2">
    <name type="scientific">Streptomyces glaucus</name>
    <dbReference type="NCBI Taxonomy" id="284029"/>
    <lineage>
        <taxon>Bacteria</taxon>
        <taxon>Bacillati</taxon>
        <taxon>Actinomycetota</taxon>
        <taxon>Actinomycetes</taxon>
        <taxon>Kitasatosporales</taxon>
        <taxon>Streptomycetaceae</taxon>
        <taxon>Streptomyces</taxon>
    </lineage>
</organism>
<reference evidence="1 2" key="1">
    <citation type="journal article" date="2019" name="Int. J. Syst. Evol. Microbiol.">
        <title>The Global Catalogue of Microorganisms (GCM) 10K type strain sequencing project: providing services to taxonomists for standard genome sequencing and annotation.</title>
        <authorList>
            <consortium name="The Broad Institute Genomics Platform"/>
            <consortium name="The Broad Institute Genome Sequencing Center for Infectious Disease"/>
            <person name="Wu L."/>
            <person name="Ma J."/>
        </authorList>
    </citation>
    <scope>NUCLEOTIDE SEQUENCE [LARGE SCALE GENOMIC DNA]</scope>
    <source>
        <strain evidence="1 2">JCM 6922</strain>
    </source>
</reference>
<protein>
    <submittedName>
        <fullName evidence="1">Uncharacterized protein</fullName>
    </submittedName>
</protein>
<name>A0ABN3JVG7_9ACTN</name>
<evidence type="ECO:0000313" key="1">
    <source>
        <dbReference type="EMBL" id="GAA2439187.1"/>
    </source>
</evidence>
<sequence length="229" mass="24144">MLAPGSAGQQMADALAEWGVTVHHDEDAGNSWLLINLDGDDFPGIGTPHLVAYVYDWEKDALFVDEPLEGRAATWRVNFNNGRTEAPVFTGKRTDPATDTTQCAAFIADYLTAPPAATADGVLLDALETYGITAKPDVSCYVVPLPAAAAAADGTEYLTISGSDDATIDHPAAEHRGWTVWRHSANGEPIGDALLEHPGTASVDCVTDSVQVAEEIAAYLAAFTGSRLS</sequence>
<dbReference type="RefSeq" id="WP_344603778.1">
    <property type="nucleotide sequence ID" value="NZ_BAAATK010000018.1"/>
</dbReference>
<comment type="caution">
    <text evidence="1">The sequence shown here is derived from an EMBL/GenBank/DDBJ whole genome shotgun (WGS) entry which is preliminary data.</text>
</comment>
<evidence type="ECO:0000313" key="2">
    <source>
        <dbReference type="Proteomes" id="UP001500460"/>
    </source>
</evidence>
<dbReference type="EMBL" id="BAAATK010000018">
    <property type="protein sequence ID" value="GAA2439187.1"/>
    <property type="molecule type" value="Genomic_DNA"/>
</dbReference>
<dbReference type="Proteomes" id="UP001500460">
    <property type="component" value="Unassembled WGS sequence"/>
</dbReference>
<accession>A0ABN3JVG7</accession>